<evidence type="ECO:0000313" key="2">
    <source>
        <dbReference type="Proteomes" id="UP000678374"/>
    </source>
</evidence>
<dbReference type="InterPro" id="IPR006311">
    <property type="entry name" value="TAT_signal"/>
</dbReference>
<dbReference type="PROSITE" id="PS51318">
    <property type="entry name" value="TAT"/>
    <property type="match status" value="1"/>
</dbReference>
<gene>
    <name evidence="1" type="ORF">KAK06_17985</name>
</gene>
<name>A0A940YX64_9BURK</name>
<dbReference type="RefSeq" id="WP_210803517.1">
    <property type="nucleotide sequence ID" value="NZ_JAGQDE010000018.1"/>
</dbReference>
<accession>A0A940YX64</accession>
<dbReference type="InterPro" id="IPR036280">
    <property type="entry name" value="Multihaem_cyt_sf"/>
</dbReference>
<dbReference type="SUPFAM" id="SSF48695">
    <property type="entry name" value="Multiheme cytochromes"/>
    <property type="match status" value="1"/>
</dbReference>
<organism evidence="1 2">
    <name type="scientific">Ideonella aquatica</name>
    <dbReference type="NCBI Taxonomy" id="2824119"/>
    <lineage>
        <taxon>Bacteria</taxon>
        <taxon>Pseudomonadati</taxon>
        <taxon>Pseudomonadota</taxon>
        <taxon>Betaproteobacteria</taxon>
        <taxon>Burkholderiales</taxon>
        <taxon>Sphaerotilaceae</taxon>
        <taxon>Ideonella</taxon>
    </lineage>
</organism>
<keyword evidence="2" id="KW-1185">Reference proteome</keyword>
<protein>
    <recommendedName>
        <fullName evidence="3">Hdr-like menaquinol oxidoreductase cytochrome c subunit</fullName>
    </recommendedName>
</protein>
<reference evidence="1" key="1">
    <citation type="submission" date="2021-04" db="EMBL/GenBank/DDBJ databases">
        <title>The genome sequence of Ideonella sp. 4Y11.</title>
        <authorList>
            <person name="Liu Y."/>
        </authorList>
    </citation>
    <scope>NUCLEOTIDE SEQUENCE</scope>
    <source>
        <strain evidence="1">4Y11</strain>
    </source>
</reference>
<dbReference type="Proteomes" id="UP000678374">
    <property type="component" value="Unassembled WGS sequence"/>
</dbReference>
<sequence>MTRRSPPDWRRRLERASAWLMLVLAAALWWTAPSQAQVRETGRTPVPAVAPAASGTQCVVEPTLMRRTHMDLLKHQRDRTVRVGDRSSVLSLKACVDCHASPATRSVAAAPTDFCQSCHSYAAVKIDCFECHSSHASQQAASLVQRP</sequence>
<dbReference type="AlphaFoldDB" id="A0A940YX64"/>
<evidence type="ECO:0008006" key="3">
    <source>
        <dbReference type="Google" id="ProtNLM"/>
    </source>
</evidence>
<evidence type="ECO:0000313" key="1">
    <source>
        <dbReference type="EMBL" id="MBQ0960850.1"/>
    </source>
</evidence>
<proteinExistence type="predicted"/>
<comment type="caution">
    <text evidence="1">The sequence shown here is derived from an EMBL/GenBank/DDBJ whole genome shotgun (WGS) entry which is preliminary data.</text>
</comment>
<dbReference type="EMBL" id="JAGQDE010000018">
    <property type="protein sequence ID" value="MBQ0960850.1"/>
    <property type="molecule type" value="Genomic_DNA"/>
</dbReference>